<dbReference type="Gene3D" id="3.40.30.10">
    <property type="entry name" value="Glutaredoxin"/>
    <property type="match status" value="1"/>
</dbReference>
<evidence type="ECO:0000259" key="2">
    <source>
        <dbReference type="Pfam" id="PF00085"/>
    </source>
</evidence>
<sequence length="233" mass="26125">MVKSSLPPPPVEPPAPPPPGIPPPPGEPPSNRLHHHRRKDTTGPCPPDTCDPCPPCPDLCNNFQMDDCVYILTYNNFDDFATMCPTFVANFYADWCLPSMYMTPVYQRVAKRVSIPMAKIDAERNGAITNRYHLQKYPTLMLWKDRKGPYQYIGKPSEEEKTGAVFFFFEADNKSNSFCRSPTPKGEESLMTSALPSRALILVQLSKHQFSDSQISPRHKEHVGTRGESDGGP</sequence>
<evidence type="ECO:0000313" key="3">
    <source>
        <dbReference type="EMBL" id="KAK6740984.1"/>
    </source>
</evidence>
<dbReference type="SUPFAM" id="SSF52833">
    <property type="entry name" value="Thioredoxin-like"/>
    <property type="match status" value="1"/>
</dbReference>
<dbReference type="PANTHER" id="PTHR45815:SF3">
    <property type="entry name" value="PROTEIN DISULFIDE-ISOMERASE A6"/>
    <property type="match status" value="1"/>
</dbReference>
<gene>
    <name evidence="3" type="primary">Necator_chrIII.g9825</name>
    <name evidence="3" type="ORF">RB195_009060</name>
</gene>
<feature type="compositionally biased region" description="Basic and acidic residues" evidence="1">
    <location>
        <begin position="222"/>
        <end position="233"/>
    </location>
</feature>
<dbReference type="CDD" id="cd02961">
    <property type="entry name" value="PDI_a_family"/>
    <property type="match status" value="1"/>
</dbReference>
<feature type="region of interest" description="Disordered" evidence="1">
    <location>
        <begin position="211"/>
        <end position="233"/>
    </location>
</feature>
<dbReference type="InterPro" id="IPR036249">
    <property type="entry name" value="Thioredoxin-like_sf"/>
</dbReference>
<organism evidence="3 4">
    <name type="scientific">Necator americanus</name>
    <name type="common">Human hookworm</name>
    <dbReference type="NCBI Taxonomy" id="51031"/>
    <lineage>
        <taxon>Eukaryota</taxon>
        <taxon>Metazoa</taxon>
        <taxon>Ecdysozoa</taxon>
        <taxon>Nematoda</taxon>
        <taxon>Chromadorea</taxon>
        <taxon>Rhabditida</taxon>
        <taxon>Rhabditina</taxon>
        <taxon>Rhabditomorpha</taxon>
        <taxon>Strongyloidea</taxon>
        <taxon>Ancylostomatidae</taxon>
        <taxon>Bunostominae</taxon>
        <taxon>Necator</taxon>
    </lineage>
</organism>
<dbReference type="EMBL" id="JAVFWL010000003">
    <property type="protein sequence ID" value="KAK6740984.1"/>
    <property type="molecule type" value="Genomic_DNA"/>
</dbReference>
<reference evidence="3 4" key="1">
    <citation type="submission" date="2023-08" db="EMBL/GenBank/DDBJ databases">
        <title>A Necator americanus chromosomal reference genome.</title>
        <authorList>
            <person name="Ilik V."/>
            <person name="Petrzelkova K.J."/>
            <person name="Pardy F."/>
            <person name="Fuh T."/>
            <person name="Niatou-Singa F.S."/>
            <person name="Gouil Q."/>
            <person name="Baker L."/>
            <person name="Ritchie M.E."/>
            <person name="Jex A.R."/>
            <person name="Gazzola D."/>
            <person name="Li H."/>
            <person name="Toshio Fujiwara R."/>
            <person name="Zhan B."/>
            <person name="Aroian R.V."/>
            <person name="Pafco B."/>
            <person name="Schwarz E.M."/>
        </authorList>
    </citation>
    <scope>NUCLEOTIDE SEQUENCE [LARGE SCALE GENOMIC DNA]</scope>
    <source>
        <strain evidence="3 4">Aroian</strain>
        <tissue evidence="3">Whole animal</tissue>
    </source>
</reference>
<feature type="domain" description="Thioredoxin" evidence="2">
    <location>
        <begin position="71"/>
        <end position="158"/>
    </location>
</feature>
<dbReference type="PANTHER" id="PTHR45815">
    <property type="entry name" value="PROTEIN DISULFIDE-ISOMERASE A6"/>
    <property type="match status" value="1"/>
</dbReference>
<dbReference type="Proteomes" id="UP001303046">
    <property type="component" value="Unassembled WGS sequence"/>
</dbReference>
<feature type="region of interest" description="Disordered" evidence="1">
    <location>
        <begin position="1"/>
        <end position="41"/>
    </location>
</feature>
<keyword evidence="4" id="KW-1185">Reference proteome</keyword>
<accession>A0ABR1CRQ0</accession>
<dbReference type="Pfam" id="PF00085">
    <property type="entry name" value="Thioredoxin"/>
    <property type="match status" value="1"/>
</dbReference>
<name>A0ABR1CRQ0_NECAM</name>
<feature type="compositionally biased region" description="Pro residues" evidence="1">
    <location>
        <begin position="1"/>
        <end position="28"/>
    </location>
</feature>
<proteinExistence type="predicted"/>
<comment type="caution">
    <text evidence="3">The sequence shown here is derived from an EMBL/GenBank/DDBJ whole genome shotgun (WGS) entry which is preliminary data.</text>
</comment>
<evidence type="ECO:0000313" key="4">
    <source>
        <dbReference type="Proteomes" id="UP001303046"/>
    </source>
</evidence>
<evidence type="ECO:0000256" key="1">
    <source>
        <dbReference type="SAM" id="MobiDB-lite"/>
    </source>
</evidence>
<dbReference type="InterPro" id="IPR013766">
    <property type="entry name" value="Thioredoxin_domain"/>
</dbReference>
<protein>
    <recommendedName>
        <fullName evidence="2">Thioredoxin domain-containing protein</fullName>
    </recommendedName>
</protein>